<evidence type="ECO:0000256" key="1">
    <source>
        <dbReference type="SAM" id="SignalP"/>
    </source>
</evidence>
<feature type="chain" id="PRO_5012353507" evidence="1">
    <location>
        <begin position="18"/>
        <end position="177"/>
    </location>
</feature>
<dbReference type="AlphaFoldDB" id="A0A238UHH1"/>
<organism evidence="2 3">
    <name type="scientific">Tenacibaculum jejuense</name>
    <dbReference type="NCBI Taxonomy" id="584609"/>
    <lineage>
        <taxon>Bacteria</taxon>
        <taxon>Pseudomonadati</taxon>
        <taxon>Bacteroidota</taxon>
        <taxon>Flavobacteriia</taxon>
        <taxon>Flavobacteriales</taxon>
        <taxon>Flavobacteriaceae</taxon>
        <taxon>Tenacibaculum</taxon>
    </lineage>
</organism>
<keyword evidence="2" id="KW-0449">Lipoprotein</keyword>
<name>A0A238UHH1_9FLAO</name>
<keyword evidence="1" id="KW-0732">Signal</keyword>
<keyword evidence="3" id="KW-1185">Reference proteome</keyword>
<evidence type="ECO:0000313" key="2">
    <source>
        <dbReference type="EMBL" id="SNR17760.1"/>
    </source>
</evidence>
<dbReference type="PROSITE" id="PS51257">
    <property type="entry name" value="PROKAR_LIPOPROTEIN"/>
    <property type="match status" value="1"/>
</dbReference>
<sequence>MKLLKSFILFVAFATLASCGGDDDAPVFELTTENFAGTYAVTKLRGTNKTSTTASGQTVDISTESYEGDTFQVDLVLSANGSFTYSGEYREVAVTKLNNGSAPVQETSIETENSSGTYTLDSLNRRVTFTDTNIGVINGIFEITSFSANTLVLSKEAEATDNQITTTEEITITFERQ</sequence>
<dbReference type="EMBL" id="LT899436">
    <property type="protein sequence ID" value="SNR17760.1"/>
    <property type="molecule type" value="Genomic_DNA"/>
</dbReference>
<dbReference type="RefSeq" id="WP_095074946.1">
    <property type="nucleotide sequence ID" value="NZ_LT899436.1"/>
</dbReference>
<dbReference type="OrthoDB" id="1445355at2"/>
<accession>A0A238UHH1</accession>
<feature type="signal peptide" evidence="1">
    <location>
        <begin position="1"/>
        <end position="17"/>
    </location>
</feature>
<evidence type="ECO:0000313" key="3">
    <source>
        <dbReference type="Proteomes" id="UP000215214"/>
    </source>
</evidence>
<dbReference type="KEGG" id="tje:TJEJU_4144"/>
<reference evidence="2 3" key="1">
    <citation type="submission" date="2017-07" db="EMBL/GenBank/DDBJ databases">
        <authorList>
            <person name="Sun Z.S."/>
            <person name="Albrecht U."/>
            <person name="Echele G."/>
            <person name="Lee C.C."/>
        </authorList>
    </citation>
    <scope>NUCLEOTIDE SEQUENCE [LARGE SCALE GENOMIC DNA]</scope>
    <source>
        <strain evidence="3">type strain: KCTC 22618</strain>
    </source>
</reference>
<gene>
    <name evidence="2" type="ORF">TJEJU_4144</name>
</gene>
<dbReference type="Proteomes" id="UP000215214">
    <property type="component" value="Chromosome TJEJU"/>
</dbReference>
<protein>
    <submittedName>
        <fullName evidence="2">Probable lipoprotein</fullName>
    </submittedName>
</protein>
<proteinExistence type="predicted"/>